<gene>
    <name evidence="1" type="ORF">A2851_04655</name>
</gene>
<accession>A0A1F6CUJ3</accession>
<protein>
    <recommendedName>
        <fullName evidence="3">HTH arsR-type domain-containing protein</fullName>
    </recommendedName>
</protein>
<comment type="caution">
    <text evidence="1">The sequence shown here is derived from an EMBL/GenBank/DDBJ whole genome shotgun (WGS) entry which is preliminary data.</text>
</comment>
<evidence type="ECO:0000313" key="1">
    <source>
        <dbReference type="EMBL" id="OGG52834.1"/>
    </source>
</evidence>
<name>A0A1F6CUJ3_9BACT</name>
<sequence>MADDFLTRFVGNTTRAKLLRLFFFNQTQSFTLPQAARRVGINPKAVAKEISFLEKLNLVRRGRLMITLANGTKRAVGGKQREPVWTRNETFKYTPPLSKFVHEVSPVHYKNIIVGLRRSGRVAAIILSGSFMGDDTRPADLIIAGDSLNESRLEIAVRALERSLGREIRYAAFTTPEFRYRMTIQDRLLRDTLDYPHLVLLDKTRLL</sequence>
<evidence type="ECO:0000313" key="2">
    <source>
        <dbReference type="Proteomes" id="UP000176863"/>
    </source>
</evidence>
<dbReference type="AlphaFoldDB" id="A0A1F6CUJ3"/>
<reference evidence="1 2" key="1">
    <citation type="journal article" date="2016" name="Nat. Commun.">
        <title>Thousands of microbial genomes shed light on interconnected biogeochemical processes in an aquifer system.</title>
        <authorList>
            <person name="Anantharaman K."/>
            <person name="Brown C.T."/>
            <person name="Hug L.A."/>
            <person name="Sharon I."/>
            <person name="Castelle C.J."/>
            <person name="Probst A.J."/>
            <person name="Thomas B.C."/>
            <person name="Singh A."/>
            <person name="Wilkins M.J."/>
            <person name="Karaoz U."/>
            <person name="Brodie E.L."/>
            <person name="Williams K.H."/>
            <person name="Hubbard S.S."/>
            <person name="Banfield J.F."/>
        </authorList>
    </citation>
    <scope>NUCLEOTIDE SEQUENCE [LARGE SCALE GENOMIC DNA]</scope>
</reference>
<dbReference type="EMBL" id="MFKT01000022">
    <property type="protein sequence ID" value="OGG52834.1"/>
    <property type="molecule type" value="Genomic_DNA"/>
</dbReference>
<dbReference type="Proteomes" id="UP000176863">
    <property type="component" value="Unassembled WGS sequence"/>
</dbReference>
<evidence type="ECO:0008006" key="3">
    <source>
        <dbReference type="Google" id="ProtNLM"/>
    </source>
</evidence>
<dbReference type="STRING" id="1798480.A2851_04655"/>
<proteinExistence type="predicted"/>
<organism evidence="1 2">
    <name type="scientific">Candidatus Kaiserbacteria bacterium RIFCSPHIGHO2_01_FULL_53_29</name>
    <dbReference type="NCBI Taxonomy" id="1798480"/>
    <lineage>
        <taxon>Bacteria</taxon>
        <taxon>Candidatus Kaiseribacteriota</taxon>
    </lineage>
</organism>